<dbReference type="PROSITE" id="PS51352">
    <property type="entry name" value="THIOREDOXIN_2"/>
    <property type="match status" value="1"/>
</dbReference>
<dbReference type="CDD" id="cd02966">
    <property type="entry name" value="TlpA_like_family"/>
    <property type="match status" value="1"/>
</dbReference>
<gene>
    <name evidence="6" type="ORF">NMS_1587</name>
</gene>
<dbReference type="KEGG" id="nmf:NMS_1587"/>
<keyword evidence="7" id="KW-1185">Reference proteome</keyword>
<dbReference type="STRING" id="1454201.NMS_1587"/>
<evidence type="ECO:0000313" key="7">
    <source>
        <dbReference type="Proteomes" id="UP000031760"/>
    </source>
</evidence>
<accession>W8W027</accession>
<comment type="subcellular location">
    <subcellularLocation>
        <location evidence="1">Cell envelope</location>
    </subcellularLocation>
</comment>
<dbReference type="Proteomes" id="UP000031760">
    <property type="component" value="Chromosome"/>
</dbReference>
<keyword evidence="4" id="KW-0676">Redox-active center</keyword>
<name>W8W027_9FLAO</name>
<dbReference type="InterPro" id="IPR050553">
    <property type="entry name" value="Thioredoxin_ResA/DsbE_sf"/>
</dbReference>
<dbReference type="InterPro" id="IPR012336">
    <property type="entry name" value="Thioredoxin-like_fold"/>
</dbReference>
<dbReference type="HOGENOM" id="CLU_043125_0_0_10"/>
<proteinExistence type="predicted"/>
<evidence type="ECO:0000256" key="2">
    <source>
        <dbReference type="ARBA" id="ARBA00022748"/>
    </source>
</evidence>
<dbReference type="InterPro" id="IPR013766">
    <property type="entry name" value="Thioredoxin_domain"/>
</dbReference>
<evidence type="ECO:0000256" key="4">
    <source>
        <dbReference type="ARBA" id="ARBA00023284"/>
    </source>
</evidence>
<evidence type="ECO:0000256" key="3">
    <source>
        <dbReference type="ARBA" id="ARBA00023157"/>
    </source>
</evidence>
<organism evidence="6 7">
    <name type="scientific">Nonlabens marinus S1-08</name>
    <dbReference type="NCBI Taxonomy" id="1454201"/>
    <lineage>
        <taxon>Bacteria</taxon>
        <taxon>Pseudomonadati</taxon>
        <taxon>Bacteroidota</taxon>
        <taxon>Flavobacteriia</taxon>
        <taxon>Flavobacteriales</taxon>
        <taxon>Flavobacteriaceae</taxon>
        <taxon>Nonlabens</taxon>
    </lineage>
</organism>
<keyword evidence="2" id="KW-0201">Cytochrome c-type biogenesis</keyword>
<feature type="domain" description="Thioredoxin" evidence="5">
    <location>
        <begin position="347"/>
        <end position="490"/>
    </location>
</feature>
<dbReference type="Pfam" id="PF13905">
    <property type="entry name" value="Thioredoxin_8"/>
    <property type="match status" value="1"/>
</dbReference>
<dbReference type="PANTHER" id="PTHR42852">
    <property type="entry name" value="THIOL:DISULFIDE INTERCHANGE PROTEIN DSBE"/>
    <property type="match status" value="1"/>
</dbReference>
<sequence length="491" mass="56332">MKKYFAVLLLTISLYACNKEEEAAVDGSEKNTIIVGRINGAESVDLHQLTAYAYDYLSTDYEEYSAELSANGDFRFDIPMTQAAELTIVGRTPFSVFAVPGDSIHISVSSKEDIPPFNGRYQFTGDRQVANERLMVYKESFPLDVQQFYDSQEPDAMQAFLAYMDAGQKTLKDFNSEFLKDIDDDVLTNYIKAQENFYIPTTRLDFANYRSYYGLESPDADGAYYKFIENIPAVKHEDLVNTGTMQRLIYNLTYHLRSEARATADGEMDDNDMDLKAIEIATAKKNTGLLYDYVIHDLVYASLNDHNIVVYEKAKEKINSRISEPRILESISSRYQEEKDLLKSPELPEGAELLTFESENPENYLEEIVANANGKVIYIDNWATWCGPCKVEFKEASPQLHQKFEEDVEFIYLCHNSERRAYIPYIAQFKIKGKHYFLEDEASEVISRQINLEGFPTYTIFNKKGEIVQSDYIHRPSYPATTDLLTKLVNE</sequence>
<dbReference type="PROSITE" id="PS51257">
    <property type="entry name" value="PROKAR_LIPOPROTEIN"/>
    <property type="match status" value="1"/>
</dbReference>
<dbReference type="RefSeq" id="WP_041496177.1">
    <property type="nucleotide sequence ID" value="NZ_AP014548.1"/>
</dbReference>
<dbReference type="AlphaFoldDB" id="W8W027"/>
<dbReference type="SUPFAM" id="SSF52833">
    <property type="entry name" value="Thioredoxin-like"/>
    <property type="match status" value="1"/>
</dbReference>
<evidence type="ECO:0000256" key="1">
    <source>
        <dbReference type="ARBA" id="ARBA00004196"/>
    </source>
</evidence>
<evidence type="ECO:0000313" key="6">
    <source>
        <dbReference type="EMBL" id="BAO55596.1"/>
    </source>
</evidence>
<dbReference type="OrthoDB" id="743079at2"/>
<dbReference type="Gene3D" id="3.40.30.10">
    <property type="entry name" value="Glutaredoxin"/>
    <property type="match status" value="1"/>
</dbReference>
<protein>
    <submittedName>
        <fullName evidence="6">Disulfide interchange protein tlpA</fullName>
    </submittedName>
</protein>
<dbReference type="GO" id="GO:0017004">
    <property type="term" value="P:cytochrome complex assembly"/>
    <property type="evidence" value="ECO:0007669"/>
    <property type="project" value="UniProtKB-KW"/>
</dbReference>
<dbReference type="EMBL" id="AP014548">
    <property type="protein sequence ID" value="BAO55596.1"/>
    <property type="molecule type" value="Genomic_DNA"/>
</dbReference>
<dbReference type="InterPro" id="IPR036249">
    <property type="entry name" value="Thioredoxin-like_sf"/>
</dbReference>
<dbReference type="GO" id="GO:0030313">
    <property type="term" value="C:cell envelope"/>
    <property type="evidence" value="ECO:0007669"/>
    <property type="project" value="UniProtKB-SubCell"/>
</dbReference>
<reference evidence="6 7" key="1">
    <citation type="journal article" date="2014" name="Proc. Natl. Acad. Sci. U.S.A.">
        <title>Functional characterization of flavobacteria rhodopsins reveals a unique class of light-driven chloride pump in bacteria.</title>
        <authorList>
            <person name="Yoshizawa S."/>
            <person name="Kumagai Y."/>
            <person name="Kim H."/>
            <person name="Ogura Y."/>
            <person name="Hayashi T."/>
            <person name="Iwasaki W."/>
            <person name="DeLong E.F."/>
            <person name="Kogure K."/>
        </authorList>
    </citation>
    <scope>NUCLEOTIDE SEQUENCE [LARGE SCALE GENOMIC DNA]</scope>
    <source>
        <strain evidence="6 7">S1-08</strain>
    </source>
</reference>
<evidence type="ECO:0000259" key="5">
    <source>
        <dbReference type="PROSITE" id="PS51352"/>
    </source>
</evidence>
<keyword evidence="3" id="KW-1015">Disulfide bond</keyword>
<dbReference type="PANTHER" id="PTHR42852:SF6">
    <property type="entry name" value="THIOL:DISULFIDE INTERCHANGE PROTEIN DSBE"/>
    <property type="match status" value="1"/>
</dbReference>